<proteinExistence type="predicted"/>
<organism evidence="1 2">
    <name type="scientific">Clostridium scindens (strain JCM 10418 / VPI 12708)</name>
    <dbReference type="NCBI Taxonomy" id="29347"/>
    <lineage>
        <taxon>Bacteria</taxon>
        <taxon>Bacillati</taxon>
        <taxon>Bacillota</taxon>
        <taxon>Clostridia</taxon>
        <taxon>Lachnospirales</taxon>
        <taxon>Lachnospiraceae</taxon>
    </lineage>
</organism>
<dbReference type="EMBL" id="VUMB01000015">
    <property type="protein sequence ID" value="MSS40464.1"/>
    <property type="molecule type" value="Genomic_DNA"/>
</dbReference>
<protein>
    <recommendedName>
        <fullName evidence="3">Transcriptional regulator</fullName>
    </recommendedName>
</protein>
<sequence>MKTRIIVITSHFLHNPIREILSRIKADCEIKLVTYDNFTNIPEVYDTYAADADAFLISGKIAMYAIKAVEHEIMRPMVYLDIDLAGLYKSILDLLLENRNQDLKRVVLDFLIPIGNEITADAFLKELGIRPISPLIERWINSLDSAQIQAIEEQTIQKAIHLWNQDAIDLVICQYSNIIPALEEHGIAYFYPYPSDIRLEGLIEELLCKVELEHMHANLPVVINAVPYDSELCNSDNLSLIDRYIKEFLRKNLMECTSYKSKDHCSAITTVQMMDHLTGRCRKCKLSIYLEAKLGFKVAVGYGIGINLDMAIKNALSASKEAIFAGGSFIMNEKGDLIGSLCSDNPTIMEKHYIQEVGAIAKKCSLSTITVRKVIACMKMNESDTITTQELASRLGGTIRNANRILHNMEKGGVARIAYARTTNTKGRPTKVYELHLDL</sequence>
<gene>
    <name evidence="1" type="ORF">FYJ37_08875</name>
</gene>
<dbReference type="Proteomes" id="UP000462363">
    <property type="component" value="Unassembled WGS sequence"/>
</dbReference>
<evidence type="ECO:0000313" key="1">
    <source>
        <dbReference type="EMBL" id="MSS40464.1"/>
    </source>
</evidence>
<comment type="caution">
    <text evidence="1">The sequence shown here is derived from an EMBL/GenBank/DDBJ whole genome shotgun (WGS) entry which is preliminary data.</text>
</comment>
<dbReference type="AlphaFoldDB" id="A0A844FC81"/>
<dbReference type="PROSITE" id="PS50896">
    <property type="entry name" value="LISH"/>
    <property type="match status" value="1"/>
</dbReference>
<accession>A0A844FC81</accession>
<name>A0A844FC81_CLOSV</name>
<evidence type="ECO:0008006" key="3">
    <source>
        <dbReference type="Google" id="ProtNLM"/>
    </source>
</evidence>
<dbReference type="InterPro" id="IPR006594">
    <property type="entry name" value="LisH"/>
</dbReference>
<reference evidence="1 2" key="1">
    <citation type="submission" date="2019-08" db="EMBL/GenBank/DDBJ databases">
        <title>In-depth cultivation of the pig gut microbiome towards novel bacterial diversity and tailored functional studies.</title>
        <authorList>
            <person name="Wylensek D."/>
            <person name="Hitch T.C.A."/>
            <person name="Clavel T."/>
        </authorList>
    </citation>
    <scope>NUCLEOTIDE SEQUENCE [LARGE SCALE GENOMIC DNA]</scope>
    <source>
        <strain evidence="1 2">BL-389-WT-3D</strain>
    </source>
</reference>
<evidence type="ECO:0000313" key="2">
    <source>
        <dbReference type="Proteomes" id="UP000462363"/>
    </source>
</evidence>
<dbReference type="RefSeq" id="WP_154322587.1">
    <property type="nucleotide sequence ID" value="NZ_CP045695.1"/>
</dbReference>